<dbReference type="InterPro" id="IPR017441">
    <property type="entry name" value="Protein_kinase_ATP_BS"/>
</dbReference>
<keyword evidence="1" id="KW-0067">ATP-binding</keyword>
<dbReference type="SUPFAM" id="SSF56112">
    <property type="entry name" value="Protein kinase-like (PK-like)"/>
    <property type="match status" value="1"/>
</dbReference>
<evidence type="ECO:0000313" key="3">
    <source>
        <dbReference type="EMBL" id="JAP91542.1"/>
    </source>
</evidence>
<gene>
    <name evidence="3" type="ORF">TPC1_16815</name>
</gene>
<dbReference type="PROSITE" id="PS50011">
    <property type="entry name" value="PROTEIN_KINASE_DOM"/>
    <property type="match status" value="1"/>
</dbReference>
<keyword evidence="1" id="KW-0547">Nucleotide-binding</keyword>
<dbReference type="EMBL" id="GDID01005064">
    <property type="protein sequence ID" value="JAP91542.1"/>
    <property type="molecule type" value="Transcribed_RNA"/>
</dbReference>
<feature type="binding site" evidence="1">
    <location>
        <position position="29"/>
    </location>
    <ligand>
        <name>ATP</name>
        <dbReference type="ChEBI" id="CHEBI:30616"/>
    </ligand>
</feature>
<feature type="non-terminal residue" evidence="3">
    <location>
        <position position="68"/>
    </location>
</feature>
<keyword evidence="3" id="KW-0418">Kinase</keyword>
<dbReference type="InterPro" id="IPR011009">
    <property type="entry name" value="Kinase-like_dom_sf"/>
</dbReference>
<keyword evidence="3" id="KW-0808">Transferase</keyword>
<feature type="domain" description="Protein kinase" evidence="2">
    <location>
        <begin position="2"/>
        <end position="68"/>
    </location>
</feature>
<evidence type="ECO:0000259" key="2">
    <source>
        <dbReference type="PROSITE" id="PS50011"/>
    </source>
</evidence>
<dbReference type="PROSITE" id="PS00107">
    <property type="entry name" value="PROTEIN_KINASE_ATP"/>
    <property type="match status" value="1"/>
</dbReference>
<sequence length="68" mass="7679">GYKCVKLLGQGSFGRVFEVEKSGWRYAVKISRQGAQYEKSCKREGSIMEDINHLEIGPKLVDSFTHEG</sequence>
<dbReference type="Gene3D" id="3.30.200.20">
    <property type="entry name" value="Phosphorylase Kinase, domain 1"/>
    <property type="match status" value="1"/>
</dbReference>
<evidence type="ECO:0000256" key="1">
    <source>
        <dbReference type="PROSITE-ProRule" id="PRU10141"/>
    </source>
</evidence>
<name>A0A146K3S6_9EUKA</name>
<dbReference type="InterPro" id="IPR000719">
    <property type="entry name" value="Prot_kinase_dom"/>
</dbReference>
<dbReference type="GO" id="GO:0004672">
    <property type="term" value="F:protein kinase activity"/>
    <property type="evidence" value="ECO:0007669"/>
    <property type="project" value="InterPro"/>
</dbReference>
<protein>
    <submittedName>
        <fullName evidence="3">Kinase, CMGC DYRK</fullName>
    </submittedName>
</protein>
<proteinExistence type="predicted"/>
<reference evidence="3" key="1">
    <citation type="submission" date="2015-07" db="EMBL/GenBank/DDBJ databases">
        <title>Adaptation to a free-living lifestyle via gene acquisitions in the diplomonad Trepomonas sp. PC1.</title>
        <authorList>
            <person name="Xu F."/>
            <person name="Jerlstrom-Hultqvist J."/>
            <person name="Kolisko M."/>
            <person name="Simpson A.G.B."/>
            <person name="Roger A.J."/>
            <person name="Svard S.G."/>
            <person name="Andersson J.O."/>
        </authorList>
    </citation>
    <scope>NUCLEOTIDE SEQUENCE</scope>
    <source>
        <strain evidence="3">PC1</strain>
    </source>
</reference>
<feature type="non-terminal residue" evidence="3">
    <location>
        <position position="1"/>
    </location>
</feature>
<dbReference type="GO" id="GO:0005524">
    <property type="term" value="F:ATP binding"/>
    <property type="evidence" value="ECO:0007669"/>
    <property type="project" value="UniProtKB-UniRule"/>
</dbReference>
<accession>A0A146K3S6</accession>
<organism evidence="3">
    <name type="scientific">Trepomonas sp. PC1</name>
    <dbReference type="NCBI Taxonomy" id="1076344"/>
    <lineage>
        <taxon>Eukaryota</taxon>
        <taxon>Metamonada</taxon>
        <taxon>Diplomonadida</taxon>
        <taxon>Hexamitidae</taxon>
        <taxon>Hexamitinae</taxon>
        <taxon>Trepomonas</taxon>
    </lineage>
</organism>
<dbReference type="AlphaFoldDB" id="A0A146K3S6"/>